<evidence type="ECO:0000256" key="2">
    <source>
        <dbReference type="SAM" id="Phobius"/>
    </source>
</evidence>
<reference evidence="3" key="1">
    <citation type="journal article" date="2020" name="Stud. Mycol.">
        <title>101 Dothideomycetes genomes: a test case for predicting lifestyles and emergence of pathogens.</title>
        <authorList>
            <person name="Haridas S."/>
            <person name="Albert R."/>
            <person name="Binder M."/>
            <person name="Bloem J."/>
            <person name="Labutti K."/>
            <person name="Salamov A."/>
            <person name="Andreopoulos B."/>
            <person name="Baker S."/>
            <person name="Barry K."/>
            <person name="Bills G."/>
            <person name="Bluhm B."/>
            <person name="Cannon C."/>
            <person name="Castanera R."/>
            <person name="Culley D."/>
            <person name="Daum C."/>
            <person name="Ezra D."/>
            <person name="Gonzalez J."/>
            <person name="Henrissat B."/>
            <person name="Kuo A."/>
            <person name="Liang C."/>
            <person name="Lipzen A."/>
            <person name="Lutzoni F."/>
            <person name="Magnuson J."/>
            <person name="Mondo S."/>
            <person name="Nolan M."/>
            <person name="Ohm R."/>
            <person name="Pangilinan J."/>
            <person name="Park H.-J."/>
            <person name="Ramirez L."/>
            <person name="Alfaro M."/>
            <person name="Sun H."/>
            <person name="Tritt A."/>
            <person name="Yoshinaga Y."/>
            <person name="Zwiers L.-H."/>
            <person name="Turgeon B."/>
            <person name="Goodwin S."/>
            <person name="Spatafora J."/>
            <person name="Crous P."/>
            <person name="Grigoriev I."/>
        </authorList>
    </citation>
    <scope>NUCLEOTIDE SEQUENCE</scope>
    <source>
        <strain evidence="3">CBS 123094</strain>
    </source>
</reference>
<organism evidence="3 4">
    <name type="scientific">Amniculicola lignicola CBS 123094</name>
    <dbReference type="NCBI Taxonomy" id="1392246"/>
    <lineage>
        <taxon>Eukaryota</taxon>
        <taxon>Fungi</taxon>
        <taxon>Dikarya</taxon>
        <taxon>Ascomycota</taxon>
        <taxon>Pezizomycotina</taxon>
        <taxon>Dothideomycetes</taxon>
        <taxon>Pleosporomycetidae</taxon>
        <taxon>Pleosporales</taxon>
        <taxon>Amniculicolaceae</taxon>
        <taxon>Amniculicola</taxon>
    </lineage>
</organism>
<protein>
    <submittedName>
        <fullName evidence="3">Uncharacterized protein</fullName>
    </submittedName>
</protein>
<feature type="compositionally biased region" description="Basic and acidic residues" evidence="1">
    <location>
        <begin position="28"/>
        <end position="42"/>
    </location>
</feature>
<sequence>MSSTASAKSLVPMDQLALTNDDGSSFADDNHSKDEDAAHATHTEYPQWKVALPELSPDATAMANTVSPQRYPVNVAIRVVGHVVCIILISTPIALEAWPATTVVFGVVLAAYLQVTSKNPGARLQKGVITTAPSKTLGLPPMPSKLAHFKG</sequence>
<feature type="transmembrane region" description="Helical" evidence="2">
    <location>
        <begin position="97"/>
        <end position="115"/>
    </location>
</feature>
<keyword evidence="2" id="KW-0812">Transmembrane</keyword>
<proteinExistence type="predicted"/>
<evidence type="ECO:0000313" key="3">
    <source>
        <dbReference type="EMBL" id="KAF1998781.1"/>
    </source>
</evidence>
<gene>
    <name evidence="3" type="ORF">P154DRAFT_536093</name>
</gene>
<keyword evidence="2" id="KW-1133">Transmembrane helix</keyword>
<evidence type="ECO:0000256" key="1">
    <source>
        <dbReference type="SAM" id="MobiDB-lite"/>
    </source>
</evidence>
<dbReference type="AlphaFoldDB" id="A0A6A5WF57"/>
<feature type="region of interest" description="Disordered" evidence="1">
    <location>
        <begin position="19"/>
        <end position="42"/>
    </location>
</feature>
<dbReference type="EMBL" id="ML977601">
    <property type="protein sequence ID" value="KAF1998781.1"/>
    <property type="molecule type" value="Genomic_DNA"/>
</dbReference>
<keyword evidence="2" id="KW-0472">Membrane</keyword>
<feature type="transmembrane region" description="Helical" evidence="2">
    <location>
        <begin position="71"/>
        <end position="91"/>
    </location>
</feature>
<evidence type="ECO:0000313" key="4">
    <source>
        <dbReference type="Proteomes" id="UP000799779"/>
    </source>
</evidence>
<accession>A0A6A5WF57</accession>
<dbReference type="Proteomes" id="UP000799779">
    <property type="component" value="Unassembled WGS sequence"/>
</dbReference>
<keyword evidence="4" id="KW-1185">Reference proteome</keyword>
<name>A0A6A5WF57_9PLEO</name>